<evidence type="ECO:0000313" key="1">
    <source>
        <dbReference type="EMBL" id="KAH9297709.1"/>
    </source>
</evidence>
<reference evidence="1 2" key="1">
    <citation type="journal article" date="2021" name="Nat. Plants">
        <title>The Taxus genome provides insights into paclitaxel biosynthesis.</title>
        <authorList>
            <person name="Xiong X."/>
            <person name="Gou J."/>
            <person name="Liao Q."/>
            <person name="Li Y."/>
            <person name="Zhou Q."/>
            <person name="Bi G."/>
            <person name="Li C."/>
            <person name="Du R."/>
            <person name="Wang X."/>
            <person name="Sun T."/>
            <person name="Guo L."/>
            <person name="Liang H."/>
            <person name="Lu P."/>
            <person name="Wu Y."/>
            <person name="Zhang Z."/>
            <person name="Ro D.K."/>
            <person name="Shang Y."/>
            <person name="Huang S."/>
            <person name="Yan J."/>
        </authorList>
    </citation>
    <scope>NUCLEOTIDE SEQUENCE [LARGE SCALE GENOMIC DNA]</scope>
    <source>
        <strain evidence="1">Ta-2019</strain>
    </source>
</reference>
<dbReference type="InterPro" id="IPR011990">
    <property type="entry name" value="TPR-like_helical_dom_sf"/>
</dbReference>
<evidence type="ECO:0000313" key="2">
    <source>
        <dbReference type="Proteomes" id="UP000824469"/>
    </source>
</evidence>
<sequence>RTSAQPNYLTSTSVLPACVNIGEFKQGLNIKQALWEYSLSCVRVASALVIMYVKCGSMHLTHKLFDKMPKIIVVSWTIVIAVYAEDR</sequence>
<dbReference type="AlphaFoldDB" id="A0AA38CIV4"/>
<protein>
    <submittedName>
        <fullName evidence="1">Uncharacterized protein</fullName>
    </submittedName>
</protein>
<dbReference type="PANTHER" id="PTHR47926:SF533">
    <property type="entry name" value="DYW DOMAIN-CONTAINING PROTEIN"/>
    <property type="match status" value="1"/>
</dbReference>
<dbReference type="GO" id="GO:0003723">
    <property type="term" value="F:RNA binding"/>
    <property type="evidence" value="ECO:0007669"/>
    <property type="project" value="InterPro"/>
</dbReference>
<dbReference type="Proteomes" id="UP000824469">
    <property type="component" value="Unassembled WGS sequence"/>
</dbReference>
<organism evidence="1 2">
    <name type="scientific">Taxus chinensis</name>
    <name type="common">Chinese yew</name>
    <name type="synonym">Taxus wallichiana var. chinensis</name>
    <dbReference type="NCBI Taxonomy" id="29808"/>
    <lineage>
        <taxon>Eukaryota</taxon>
        <taxon>Viridiplantae</taxon>
        <taxon>Streptophyta</taxon>
        <taxon>Embryophyta</taxon>
        <taxon>Tracheophyta</taxon>
        <taxon>Spermatophyta</taxon>
        <taxon>Pinopsida</taxon>
        <taxon>Pinidae</taxon>
        <taxon>Conifers II</taxon>
        <taxon>Cupressales</taxon>
        <taxon>Taxaceae</taxon>
        <taxon>Taxus</taxon>
    </lineage>
</organism>
<dbReference type="InterPro" id="IPR046960">
    <property type="entry name" value="PPR_At4g14850-like_plant"/>
</dbReference>
<dbReference type="PANTHER" id="PTHR47926">
    <property type="entry name" value="PENTATRICOPEPTIDE REPEAT-CONTAINING PROTEIN"/>
    <property type="match status" value="1"/>
</dbReference>
<gene>
    <name evidence="1" type="ORF">KI387_029391</name>
</gene>
<feature type="non-terminal residue" evidence="1">
    <location>
        <position position="1"/>
    </location>
</feature>
<keyword evidence="2" id="KW-1185">Reference proteome</keyword>
<accession>A0AA38CIV4</accession>
<proteinExistence type="predicted"/>
<dbReference type="Gene3D" id="1.25.40.10">
    <property type="entry name" value="Tetratricopeptide repeat domain"/>
    <property type="match status" value="1"/>
</dbReference>
<feature type="non-terminal residue" evidence="1">
    <location>
        <position position="87"/>
    </location>
</feature>
<dbReference type="EMBL" id="JAHRHJ020000010">
    <property type="protein sequence ID" value="KAH9297709.1"/>
    <property type="molecule type" value="Genomic_DNA"/>
</dbReference>
<name>A0AA38CIV4_TAXCH</name>
<comment type="caution">
    <text evidence="1">The sequence shown here is derived from an EMBL/GenBank/DDBJ whole genome shotgun (WGS) entry which is preliminary data.</text>
</comment>
<dbReference type="GO" id="GO:0009451">
    <property type="term" value="P:RNA modification"/>
    <property type="evidence" value="ECO:0007669"/>
    <property type="project" value="InterPro"/>
</dbReference>